<keyword evidence="2" id="KW-1185">Reference proteome</keyword>
<dbReference type="Proteomes" id="UP001149165">
    <property type="component" value="Unassembled WGS sequence"/>
</dbReference>
<comment type="caution">
    <text evidence="1">The sequence shown here is derived from an EMBL/GenBank/DDBJ whole genome shotgun (WGS) entry which is preliminary data.</text>
</comment>
<proteinExistence type="predicted"/>
<dbReference type="AlphaFoldDB" id="A0A9W9KIU5"/>
<organism evidence="1 2">
    <name type="scientific">Penicillium angulare</name>
    <dbReference type="NCBI Taxonomy" id="116970"/>
    <lineage>
        <taxon>Eukaryota</taxon>
        <taxon>Fungi</taxon>
        <taxon>Dikarya</taxon>
        <taxon>Ascomycota</taxon>
        <taxon>Pezizomycotina</taxon>
        <taxon>Eurotiomycetes</taxon>
        <taxon>Eurotiomycetidae</taxon>
        <taxon>Eurotiales</taxon>
        <taxon>Aspergillaceae</taxon>
        <taxon>Penicillium</taxon>
    </lineage>
</organism>
<protein>
    <submittedName>
        <fullName evidence="1">Uncharacterized protein</fullName>
    </submittedName>
</protein>
<reference evidence="1" key="2">
    <citation type="journal article" date="2023" name="IMA Fungus">
        <title>Comparative genomic study of the Penicillium genus elucidates a diverse pangenome and 15 lateral gene transfer events.</title>
        <authorList>
            <person name="Petersen C."/>
            <person name="Sorensen T."/>
            <person name="Nielsen M.R."/>
            <person name="Sondergaard T.E."/>
            <person name="Sorensen J.L."/>
            <person name="Fitzpatrick D.A."/>
            <person name="Frisvad J.C."/>
            <person name="Nielsen K.L."/>
        </authorList>
    </citation>
    <scope>NUCLEOTIDE SEQUENCE</scope>
    <source>
        <strain evidence="1">IBT 30069</strain>
    </source>
</reference>
<evidence type="ECO:0000313" key="2">
    <source>
        <dbReference type="Proteomes" id="UP001149165"/>
    </source>
</evidence>
<dbReference type="OrthoDB" id="5100247at2759"/>
<reference evidence="1" key="1">
    <citation type="submission" date="2022-11" db="EMBL/GenBank/DDBJ databases">
        <authorList>
            <person name="Petersen C."/>
        </authorList>
    </citation>
    <scope>NUCLEOTIDE SEQUENCE</scope>
    <source>
        <strain evidence="1">IBT 30069</strain>
    </source>
</reference>
<dbReference type="EMBL" id="JAPQKH010000003">
    <property type="protein sequence ID" value="KAJ5108015.1"/>
    <property type="molecule type" value="Genomic_DNA"/>
</dbReference>
<sequence length="141" mass="16182">MGANISEDKPVEQLFLDFSIQDVLTKPRGFRPVEPWASMYISAIREERFGDAIWARYHIYGDVENEIVPGSDNKTVLEVIKEDALEYKINDPEEYCKALKLYARSSSSDGHLGIIEMIRDLEEKDIVEMRAKIEAALEDEI</sequence>
<name>A0A9W9KIU5_9EURO</name>
<gene>
    <name evidence="1" type="ORF">N7456_004690</name>
</gene>
<evidence type="ECO:0000313" key="1">
    <source>
        <dbReference type="EMBL" id="KAJ5108015.1"/>
    </source>
</evidence>
<accession>A0A9W9KIU5</accession>